<comment type="similarity">
    <text evidence="1">Belongs to the UDP-glycosyltransferase family.</text>
</comment>
<accession>A0A811MZU7</accession>
<gene>
    <name evidence="3" type="ORF">NCGR_LOCUS10383</name>
</gene>
<dbReference type="PANTHER" id="PTHR48045:SF21">
    <property type="entry name" value="UDP-GLYCOSYLTRANSFERASE 83A1"/>
    <property type="match status" value="1"/>
</dbReference>
<evidence type="ECO:0000313" key="3">
    <source>
        <dbReference type="EMBL" id="CAD6215107.1"/>
    </source>
</evidence>
<evidence type="ECO:0000256" key="2">
    <source>
        <dbReference type="ARBA" id="ARBA00022679"/>
    </source>
</evidence>
<keyword evidence="4" id="KW-1185">Reference proteome</keyword>
<evidence type="ECO:0008006" key="5">
    <source>
        <dbReference type="Google" id="ProtNLM"/>
    </source>
</evidence>
<dbReference type="CDD" id="cd03784">
    <property type="entry name" value="GT1_Gtf-like"/>
    <property type="match status" value="1"/>
</dbReference>
<evidence type="ECO:0000256" key="1">
    <source>
        <dbReference type="ARBA" id="ARBA00009995"/>
    </source>
</evidence>
<name>A0A811MZU7_9POAL</name>
<dbReference type="OrthoDB" id="5835829at2759"/>
<dbReference type="FunFam" id="3.40.50.2000:FF:000056">
    <property type="entry name" value="Glycosyltransferase"/>
    <property type="match status" value="1"/>
</dbReference>
<proteinExistence type="inferred from homology"/>
<reference evidence="3" key="1">
    <citation type="submission" date="2020-10" db="EMBL/GenBank/DDBJ databases">
        <authorList>
            <person name="Han B."/>
            <person name="Lu T."/>
            <person name="Zhao Q."/>
            <person name="Huang X."/>
            <person name="Zhao Y."/>
        </authorList>
    </citation>
    <scope>NUCLEOTIDE SEQUENCE</scope>
</reference>
<organism evidence="3 4">
    <name type="scientific">Miscanthus lutarioriparius</name>
    <dbReference type="NCBI Taxonomy" id="422564"/>
    <lineage>
        <taxon>Eukaryota</taxon>
        <taxon>Viridiplantae</taxon>
        <taxon>Streptophyta</taxon>
        <taxon>Embryophyta</taxon>
        <taxon>Tracheophyta</taxon>
        <taxon>Spermatophyta</taxon>
        <taxon>Magnoliopsida</taxon>
        <taxon>Liliopsida</taxon>
        <taxon>Poales</taxon>
        <taxon>Poaceae</taxon>
        <taxon>PACMAD clade</taxon>
        <taxon>Panicoideae</taxon>
        <taxon>Andropogonodae</taxon>
        <taxon>Andropogoneae</taxon>
        <taxon>Saccharinae</taxon>
        <taxon>Miscanthus</taxon>
    </lineage>
</organism>
<dbReference type="Gene3D" id="3.40.50.2000">
    <property type="entry name" value="Glycogen Phosphorylase B"/>
    <property type="match status" value="2"/>
</dbReference>
<evidence type="ECO:0000313" key="4">
    <source>
        <dbReference type="Proteomes" id="UP000604825"/>
    </source>
</evidence>
<dbReference type="EMBL" id="CAJGYO010000002">
    <property type="protein sequence ID" value="CAD6215107.1"/>
    <property type="molecule type" value="Genomic_DNA"/>
</dbReference>
<protein>
    <recommendedName>
        <fullName evidence="5">UDP-glycosyltransferase</fullName>
    </recommendedName>
</protein>
<sequence>MRLDNNSFRLAESMPAMDAVFLAWNYIGNRDAKRMIFHYLTTTARAAVAKADVVLCNTFEELEPDIVAPYSPASSILPIGPLRTWQRLTSEAPAGHFWRADDKACLSFLDAQPYGSVVYVAFGSLMVMSPAQLQELALALLASARPFLWVFRPGLTTKLPTAFTDLLPHHERSKVVEWAPQECVLAHPAIGCFLTHCWWNSTLEGIRNGVPLLCWPYFTDQFTNQTYICDIWRVGLRVMPKGNDGIVTKERILERLESLLGDSGVKERVKRLKDLAEKSMREEGQSLRNLNAFIESMRK</sequence>
<dbReference type="PANTHER" id="PTHR48045">
    <property type="entry name" value="UDP-GLYCOSYLTRANSFERASE 72B1"/>
    <property type="match status" value="1"/>
</dbReference>
<dbReference type="AlphaFoldDB" id="A0A811MZU7"/>
<keyword evidence="2" id="KW-0808">Transferase</keyword>
<dbReference type="GO" id="GO:0008194">
    <property type="term" value="F:UDP-glycosyltransferase activity"/>
    <property type="evidence" value="ECO:0007669"/>
    <property type="project" value="InterPro"/>
</dbReference>
<dbReference type="Pfam" id="PF00201">
    <property type="entry name" value="UDPGT"/>
    <property type="match status" value="1"/>
</dbReference>
<dbReference type="Proteomes" id="UP000604825">
    <property type="component" value="Unassembled WGS sequence"/>
</dbReference>
<dbReference type="SUPFAM" id="SSF53756">
    <property type="entry name" value="UDP-Glycosyltransferase/glycogen phosphorylase"/>
    <property type="match status" value="1"/>
</dbReference>
<dbReference type="InterPro" id="IPR002213">
    <property type="entry name" value="UDP_glucos_trans"/>
</dbReference>
<comment type="caution">
    <text evidence="3">The sequence shown here is derived from an EMBL/GenBank/DDBJ whole genome shotgun (WGS) entry which is preliminary data.</text>
</comment>